<dbReference type="Proteomes" id="UP000485569">
    <property type="component" value="Unassembled WGS sequence"/>
</dbReference>
<reference evidence="1" key="1">
    <citation type="submission" date="2017-02" db="EMBL/GenBank/DDBJ databases">
        <title>Delving into the versatile metabolic prowess of the omnipresent phylum Bacteroidetes.</title>
        <authorList>
            <person name="Nobu M.K."/>
            <person name="Mei R."/>
            <person name="Narihiro T."/>
            <person name="Kuroda K."/>
            <person name="Liu W.-T."/>
        </authorList>
    </citation>
    <scope>NUCLEOTIDE SEQUENCE</scope>
    <source>
        <strain evidence="1">ADurb.Bin276</strain>
    </source>
</reference>
<dbReference type="AlphaFoldDB" id="A0A1V5SK69"/>
<name>A0A1V5SK69_9BACT</name>
<gene>
    <name evidence="1" type="ORF">BWY41_01852</name>
</gene>
<dbReference type="Pfam" id="PF20046">
    <property type="entry name" value="DUF6448"/>
    <property type="match status" value="1"/>
</dbReference>
<accession>A0A1V5SK69</accession>
<proteinExistence type="predicted"/>
<organism evidence="1">
    <name type="scientific">Candidatus Atribacter allofermentans</name>
    <dbReference type="NCBI Taxonomy" id="1852833"/>
    <lineage>
        <taxon>Bacteria</taxon>
        <taxon>Pseudomonadati</taxon>
        <taxon>Atribacterota</taxon>
        <taxon>Atribacteria</taxon>
        <taxon>Atribacterales</taxon>
        <taxon>Atribacteraceae</taxon>
        <taxon>Atribacter</taxon>
    </lineage>
</organism>
<protein>
    <submittedName>
        <fullName evidence="1">Uncharacterized protein</fullName>
    </submittedName>
</protein>
<dbReference type="InterPro" id="IPR045613">
    <property type="entry name" value="DUF6448"/>
</dbReference>
<evidence type="ECO:0000313" key="1">
    <source>
        <dbReference type="EMBL" id="OQA54875.1"/>
    </source>
</evidence>
<comment type="caution">
    <text evidence="1">The sequence shown here is derived from an EMBL/GenBank/DDBJ whole genome shotgun (WGS) entry which is preliminary data.</text>
</comment>
<dbReference type="EMBL" id="MWBQ01000192">
    <property type="protein sequence ID" value="OQA54875.1"/>
    <property type="molecule type" value="Genomic_DNA"/>
</dbReference>
<sequence>MVILFTILVALVFYFLKTSICEAHCDTMDGPVVQAAQKALETKNINLILIWIPPENETEIQDIFQKTLNIRELSPEVRELADRLFFETLVRLHRAGEGAPFTGLKPAGSKSSPAIQAADQAIHTGEIQILLEQITDIVVQGIKKHFQQVKIHRDFPPDDIPTGRKYIASYVEFIHYVERIFKAASTSAPGHFHEE</sequence>